<keyword evidence="1" id="KW-0805">Transcription regulation</keyword>
<protein>
    <submittedName>
        <fullName evidence="5">FadR family transcriptional regulator</fullName>
    </submittedName>
</protein>
<keyword evidence="2" id="KW-0238">DNA-binding</keyword>
<dbReference type="Gene3D" id="1.10.10.10">
    <property type="entry name" value="Winged helix-like DNA-binding domain superfamily/Winged helix DNA-binding domain"/>
    <property type="match status" value="1"/>
</dbReference>
<keyword evidence="6" id="KW-1185">Reference proteome</keyword>
<dbReference type="PANTHER" id="PTHR43537">
    <property type="entry name" value="TRANSCRIPTIONAL REGULATOR, GNTR FAMILY"/>
    <property type="match status" value="1"/>
</dbReference>
<dbReference type="AlphaFoldDB" id="A0A4P6JID5"/>
<proteinExistence type="predicted"/>
<evidence type="ECO:0000256" key="1">
    <source>
        <dbReference type="ARBA" id="ARBA00023015"/>
    </source>
</evidence>
<dbReference type="Gene3D" id="1.20.120.530">
    <property type="entry name" value="GntR ligand-binding domain-like"/>
    <property type="match status" value="1"/>
</dbReference>
<reference evidence="5 6" key="1">
    <citation type="submission" date="2019-01" db="EMBL/GenBank/DDBJ databases">
        <title>Ktedonosporobacter rubrisoli SCAWS-G2.</title>
        <authorList>
            <person name="Huang Y."/>
            <person name="Yan B."/>
        </authorList>
    </citation>
    <scope>NUCLEOTIDE SEQUENCE [LARGE SCALE GENOMIC DNA]</scope>
    <source>
        <strain evidence="5 6">SCAWS-G2</strain>
    </source>
</reference>
<dbReference type="SUPFAM" id="SSF48008">
    <property type="entry name" value="GntR ligand-binding domain-like"/>
    <property type="match status" value="1"/>
</dbReference>
<dbReference type="GO" id="GO:0003677">
    <property type="term" value="F:DNA binding"/>
    <property type="evidence" value="ECO:0007669"/>
    <property type="project" value="UniProtKB-KW"/>
</dbReference>
<dbReference type="PANTHER" id="PTHR43537:SF47">
    <property type="entry name" value="REGULATORY PROTEIN GNTR HTH"/>
    <property type="match status" value="1"/>
</dbReference>
<organism evidence="5 6">
    <name type="scientific">Ktedonosporobacter rubrisoli</name>
    <dbReference type="NCBI Taxonomy" id="2509675"/>
    <lineage>
        <taxon>Bacteria</taxon>
        <taxon>Bacillati</taxon>
        <taxon>Chloroflexota</taxon>
        <taxon>Ktedonobacteria</taxon>
        <taxon>Ktedonobacterales</taxon>
        <taxon>Ktedonosporobacteraceae</taxon>
        <taxon>Ktedonosporobacter</taxon>
    </lineage>
</organism>
<dbReference type="EMBL" id="CP035758">
    <property type="protein sequence ID" value="QBD74733.1"/>
    <property type="molecule type" value="Genomic_DNA"/>
</dbReference>
<dbReference type="OrthoDB" id="155424at2"/>
<dbReference type="SUPFAM" id="SSF46785">
    <property type="entry name" value="Winged helix' DNA-binding domain"/>
    <property type="match status" value="1"/>
</dbReference>
<feature type="domain" description="HTH gntR-type" evidence="4">
    <location>
        <begin position="15"/>
        <end position="83"/>
    </location>
</feature>
<evidence type="ECO:0000256" key="3">
    <source>
        <dbReference type="ARBA" id="ARBA00023163"/>
    </source>
</evidence>
<dbReference type="InterPro" id="IPR036388">
    <property type="entry name" value="WH-like_DNA-bd_sf"/>
</dbReference>
<dbReference type="InterPro" id="IPR000524">
    <property type="entry name" value="Tscrpt_reg_HTH_GntR"/>
</dbReference>
<evidence type="ECO:0000256" key="2">
    <source>
        <dbReference type="ARBA" id="ARBA00023125"/>
    </source>
</evidence>
<evidence type="ECO:0000259" key="4">
    <source>
        <dbReference type="PROSITE" id="PS50949"/>
    </source>
</evidence>
<dbReference type="SMART" id="SM00895">
    <property type="entry name" value="FCD"/>
    <property type="match status" value="1"/>
</dbReference>
<dbReference type="Proteomes" id="UP000290365">
    <property type="component" value="Chromosome"/>
</dbReference>
<dbReference type="SMART" id="SM00345">
    <property type="entry name" value="HTH_GNTR"/>
    <property type="match status" value="1"/>
</dbReference>
<dbReference type="KEGG" id="kbs:EPA93_01490"/>
<dbReference type="CDD" id="cd07377">
    <property type="entry name" value="WHTH_GntR"/>
    <property type="match status" value="1"/>
</dbReference>
<accession>A0A4P6JID5</accession>
<name>A0A4P6JID5_KTERU</name>
<dbReference type="GO" id="GO:0003700">
    <property type="term" value="F:DNA-binding transcription factor activity"/>
    <property type="evidence" value="ECO:0007669"/>
    <property type="project" value="InterPro"/>
</dbReference>
<evidence type="ECO:0000313" key="5">
    <source>
        <dbReference type="EMBL" id="QBD74733.1"/>
    </source>
</evidence>
<evidence type="ECO:0000313" key="6">
    <source>
        <dbReference type="Proteomes" id="UP000290365"/>
    </source>
</evidence>
<dbReference type="InterPro" id="IPR011711">
    <property type="entry name" value="GntR_C"/>
</dbReference>
<dbReference type="Pfam" id="PF00392">
    <property type="entry name" value="GntR"/>
    <property type="match status" value="1"/>
</dbReference>
<dbReference type="PRINTS" id="PR00035">
    <property type="entry name" value="HTHGNTR"/>
</dbReference>
<dbReference type="InterPro" id="IPR008920">
    <property type="entry name" value="TF_FadR/GntR_C"/>
</dbReference>
<gene>
    <name evidence="5" type="ORF">EPA93_01490</name>
</gene>
<dbReference type="Pfam" id="PF07729">
    <property type="entry name" value="FCD"/>
    <property type="match status" value="1"/>
</dbReference>
<keyword evidence="3" id="KW-0804">Transcription</keyword>
<dbReference type="InterPro" id="IPR036390">
    <property type="entry name" value="WH_DNA-bd_sf"/>
</dbReference>
<dbReference type="PROSITE" id="PS50949">
    <property type="entry name" value="HTH_GNTR"/>
    <property type="match status" value="1"/>
</dbReference>
<sequence>MFGGFYLALKEAIKSTLVTQVIAQMKGLIEEGEWVVGTRIPPEPELVKQLGVSRNTVREAVQALVHMGLLETRQGDGTYVRSQSELGATLMRRLRRSGVEETLEVRHCLEREAARLAALRRSDEDVQILRLCLKLHDEAMRCRNIEDFLSADLALHHAIVAAAHNSVMLDLYDHMSEAVRASISSMIPKLDHVLVHRLLDLHHELVEAVIAKNAEAAEVAARKHDEVVQTMLQERATQESEA</sequence>